<dbReference type="Proteomes" id="UP000298050">
    <property type="component" value="Unassembled WGS sequence"/>
</dbReference>
<dbReference type="EMBL" id="SRLE01000009">
    <property type="protein sequence ID" value="TGD72605.1"/>
    <property type="molecule type" value="Genomic_DNA"/>
</dbReference>
<evidence type="ECO:0000313" key="2">
    <source>
        <dbReference type="Proteomes" id="UP000298050"/>
    </source>
</evidence>
<dbReference type="AlphaFoldDB" id="A0A4Z0LZY1"/>
<name>A0A4Z0LZY1_9GAMM</name>
<evidence type="ECO:0000313" key="1">
    <source>
        <dbReference type="EMBL" id="TGD72605.1"/>
    </source>
</evidence>
<dbReference type="OrthoDB" id="5724405at2"/>
<proteinExistence type="predicted"/>
<gene>
    <name evidence="1" type="ORF">E4634_13860</name>
</gene>
<comment type="caution">
    <text evidence="1">The sequence shown here is derived from an EMBL/GenBank/DDBJ whole genome shotgun (WGS) entry which is preliminary data.</text>
</comment>
<accession>A0A4Z0LZY1</accession>
<protein>
    <recommendedName>
        <fullName evidence="3">GTPase</fullName>
    </recommendedName>
</protein>
<organism evidence="1 2">
    <name type="scientific">Mangrovimicrobium sediminis</name>
    <dbReference type="NCBI Taxonomy" id="2562682"/>
    <lineage>
        <taxon>Bacteria</taxon>
        <taxon>Pseudomonadati</taxon>
        <taxon>Pseudomonadota</taxon>
        <taxon>Gammaproteobacteria</taxon>
        <taxon>Cellvibrionales</taxon>
        <taxon>Halieaceae</taxon>
        <taxon>Mangrovimicrobium</taxon>
    </lineage>
</organism>
<evidence type="ECO:0008006" key="3">
    <source>
        <dbReference type="Google" id="ProtNLM"/>
    </source>
</evidence>
<keyword evidence="2" id="KW-1185">Reference proteome</keyword>
<sequence>MSMDTLFNLTLPAQEALEYEHFPLREDAARAWAAQLPVTNIRDVSHRLLDAIGDLNHFPTRPERRFQVLDALSEHLRVTLTNLTRRFLNQPLVMPAGPQQLADRTDSLLRQLQLAYAIIATQTLAEPDSVRETNPARLLCESLYRAVHYTGRRILLAYQLHRPAPLGCWLTLHKLYALAEYQDLARLPVAEREGGTGSVVAAYLQALMLGCSKPNQLRQSDLEAVYQALGQWSGQLEIGKPDELQGLFAVDLGRDQPAIYRSLYGDNRSAGMRSIDTGPLIHLLGELRSADEANQRRGVKLETGTVLSSNMLGHLVDALGTMSMRNFKRVMVEGPVQVAPGIAGAHFHAAGERNFARLIHGDDKRPQLSVKDDYRDTLKNHGQRDVWRAANPGSDYLRDDRDDDPLARLSHQIDVDAVSREAISKQKQEKKTLTTDREVPVFRARQINASPGGYCLEWDNNLPDEVRTGDIICIQENPNSPWSIGVLRWVSRVDPQRTLSGLELLSPQATACGAQSRRKVGDQLDPQRALLLPEIKLVGQPATLVTPRTGFGEGMKVTLYRHGETRHVHLTRQISATASYAQFEFRDMQDIDEVLSKEKSGLPKSAYDSVWSNI</sequence>
<dbReference type="RefSeq" id="WP_135444878.1">
    <property type="nucleotide sequence ID" value="NZ_SRLE01000009.1"/>
</dbReference>
<reference evidence="1 2" key="1">
    <citation type="submission" date="2019-04" db="EMBL/GenBank/DDBJ databases">
        <title>Taxonomy of novel Haliea sp. from mangrove soil of West Coast of India.</title>
        <authorList>
            <person name="Verma A."/>
            <person name="Kumar P."/>
            <person name="Krishnamurthi S."/>
        </authorList>
    </citation>
    <scope>NUCLEOTIDE SEQUENCE [LARGE SCALE GENOMIC DNA]</scope>
    <source>
        <strain evidence="1 2">SAOS-164</strain>
    </source>
</reference>